<dbReference type="AlphaFoldDB" id="A0ABD3M024"/>
<gene>
    <name evidence="3" type="ORF">ACHAWU_008515</name>
</gene>
<dbReference type="InterPro" id="IPR002715">
    <property type="entry name" value="Nas_poly-pep-assoc_cplx_dom"/>
</dbReference>
<protein>
    <recommendedName>
        <fullName evidence="2">NAC-A/B domain-containing protein</fullName>
    </recommendedName>
</protein>
<evidence type="ECO:0000313" key="4">
    <source>
        <dbReference type="Proteomes" id="UP001530293"/>
    </source>
</evidence>
<evidence type="ECO:0000256" key="1">
    <source>
        <dbReference type="SAM" id="MobiDB-lite"/>
    </source>
</evidence>
<dbReference type="PROSITE" id="PS51151">
    <property type="entry name" value="NAC_AB"/>
    <property type="match status" value="1"/>
</dbReference>
<feature type="domain" description="NAC-A/B" evidence="2">
    <location>
        <begin position="45"/>
        <end position="110"/>
    </location>
</feature>
<comment type="caution">
    <text evidence="3">The sequence shown here is derived from an EMBL/GenBank/DDBJ whole genome shotgun (WGS) entry which is preliminary data.</text>
</comment>
<dbReference type="InterPro" id="IPR038187">
    <property type="entry name" value="NAC_A/B_dom_sf"/>
</dbReference>
<dbReference type="Proteomes" id="UP001530293">
    <property type="component" value="Unassembled WGS sequence"/>
</dbReference>
<dbReference type="SMART" id="SM01407">
    <property type="entry name" value="NAC"/>
    <property type="match status" value="1"/>
</dbReference>
<dbReference type="Gene3D" id="2.20.70.30">
    <property type="entry name" value="Nascent polypeptide-associated complex domain"/>
    <property type="match status" value="1"/>
</dbReference>
<name>A0ABD3M024_9STRA</name>
<feature type="compositionally biased region" description="Polar residues" evidence="1">
    <location>
        <begin position="132"/>
        <end position="142"/>
    </location>
</feature>
<sequence length="199" mass="20662">MPPFADIEEIDDEVPDLEEAGDDVPELEEGDAAGPASGDQSNIHNRAEKKSRKAMQKLGMRPIPGVVRMSVKKSNQVLFVITKPDVYKSPNADTYVIFGEAKTEDSGSQMAAAAAQAAQIQQAAAAAAAAQTPSAASLTTVSEEGGDDDAAAAGGDEEGVEAKDIELVMSQAGCTRAKAVKALKENDLDLVNAIMSLTT</sequence>
<dbReference type="Pfam" id="PF01849">
    <property type="entry name" value="NAC"/>
    <property type="match status" value="1"/>
</dbReference>
<evidence type="ECO:0000313" key="3">
    <source>
        <dbReference type="EMBL" id="KAL3757354.1"/>
    </source>
</evidence>
<dbReference type="EMBL" id="JALLBG020000268">
    <property type="protein sequence ID" value="KAL3757354.1"/>
    <property type="molecule type" value="Genomic_DNA"/>
</dbReference>
<reference evidence="3 4" key="1">
    <citation type="submission" date="2024-10" db="EMBL/GenBank/DDBJ databases">
        <title>Updated reference genomes for cyclostephanoid diatoms.</title>
        <authorList>
            <person name="Roberts W.R."/>
            <person name="Alverson A.J."/>
        </authorList>
    </citation>
    <scope>NUCLEOTIDE SEQUENCE [LARGE SCALE GENOMIC DNA]</scope>
    <source>
        <strain evidence="3 4">AJA232-27</strain>
    </source>
</reference>
<keyword evidence="4" id="KW-1185">Reference proteome</keyword>
<dbReference type="CDD" id="cd22054">
    <property type="entry name" value="NAC_NACA"/>
    <property type="match status" value="1"/>
</dbReference>
<feature type="compositionally biased region" description="Acidic residues" evidence="1">
    <location>
        <begin position="144"/>
        <end position="158"/>
    </location>
</feature>
<feature type="region of interest" description="Disordered" evidence="1">
    <location>
        <begin position="129"/>
        <end position="158"/>
    </location>
</feature>
<dbReference type="InterPro" id="IPR044034">
    <property type="entry name" value="NAC-like_UBA"/>
</dbReference>
<dbReference type="Gene3D" id="1.10.8.10">
    <property type="entry name" value="DNA helicase RuvA subunit, C-terminal domain"/>
    <property type="match status" value="1"/>
</dbReference>
<dbReference type="Pfam" id="PF19026">
    <property type="entry name" value="UBA_HYPK"/>
    <property type="match status" value="1"/>
</dbReference>
<dbReference type="FunFam" id="2.20.70.30:FF:000002">
    <property type="entry name" value="Nascent polypeptide-associated complex (NAC), alpha subunit"/>
    <property type="match status" value="1"/>
</dbReference>
<accession>A0ABD3M024</accession>
<feature type="region of interest" description="Disordered" evidence="1">
    <location>
        <begin position="1"/>
        <end position="56"/>
    </location>
</feature>
<dbReference type="PANTHER" id="PTHR21713">
    <property type="entry name" value="NASCENT POLYPEPTIDE ASSOCIATED COMPLEX ALPHA SUBUNIT-RELATED"/>
    <property type="match status" value="1"/>
</dbReference>
<proteinExistence type="predicted"/>
<dbReference type="CDD" id="cd14358">
    <property type="entry name" value="UBA_NAC_euk"/>
    <property type="match status" value="1"/>
</dbReference>
<feature type="compositionally biased region" description="Acidic residues" evidence="1">
    <location>
        <begin position="1"/>
        <end position="31"/>
    </location>
</feature>
<dbReference type="InterPro" id="IPR016641">
    <property type="entry name" value="EGD2/NACA0like"/>
</dbReference>
<organism evidence="3 4">
    <name type="scientific">Discostella pseudostelligera</name>
    <dbReference type="NCBI Taxonomy" id="259834"/>
    <lineage>
        <taxon>Eukaryota</taxon>
        <taxon>Sar</taxon>
        <taxon>Stramenopiles</taxon>
        <taxon>Ochrophyta</taxon>
        <taxon>Bacillariophyta</taxon>
        <taxon>Coscinodiscophyceae</taxon>
        <taxon>Thalassiosirophycidae</taxon>
        <taxon>Stephanodiscales</taxon>
        <taxon>Stephanodiscaceae</taxon>
        <taxon>Discostella</taxon>
    </lineage>
</organism>
<dbReference type="PIRSF" id="PIRSF015901">
    <property type="entry name" value="NAC_alpha"/>
    <property type="match status" value="1"/>
</dbReference>
<evidence type="ECO:0000259" key="2">
    <source>
        <dbReference type="PROSITE" id="PS51151"/>
    </source>
</evidence>